<organism evidence="1 2">
    <name type="scientific">Ustilaginoidea virens</name>
    <name type="common">Rice false smut fungus</name>
    <name type="synonym">Villosiclava virens</name>
    <dbReference type="NCBI Taxonomy" id="1159556"/>
    <lineage>
        <taxon>Eukaryota</taxon>
        <taxon>Fungi</taxon>
        <taxon>Dikarya</taxon>
        <taxon>Ascomycota</taxon>
        <taxon>Pezizomycotina</taxon>
        <taxon>Sordariomycetes</taxon>
        <taxon>Hypocreomycetidae</taxon>
        <taxon>Hypocreales</taxon>
        <taxon>Clavicipitaceae</taxon>
        <taxon>Ustilaginoidea</taxon>
    </lineage>
</organism>
<comment type="caution">
    <text evidence="1">The sequence shown here is derived from an EMBL/GenBank/DDBJ whole genome shotgun (WGS) entry which is preliminary data.</text>
</comment>
<evidence type="ECO:0000313" key="1">
    <source>
        <dbReference type="EMBL" id="GAT31440.1"/>
    </source>
</evidence>
<dbReference type="EMBL" id="BBTG02000097">
    <property type="protein sequence ID" value="GAT31440.1"/>
    <property type="molecule type" value="Genomic_DNA"/>
</dbReference>
<dbReference type="Proteomes" id="UP000054053">
    <property type="component" value="Unassembled WGS sequence"/>
</dbReference>
<protein>
    <submittedName>
        <fullName evidence="1">Uncharacterized protein</fullName>
    </submittedName>
</protein>
<gene>
    <name evidence="1" type="ORF">UVI_02063910</name>
</gene>
<evidence type="ECO:0000313" key="2">
    <source>
        <dbReference type="Proteomes" id="UP000054053"/>
    </source>
</evidence>
<dbReference type="AlphaFoldDB" id="A0A1B5V8M1"/>
<reference evidence="2" key="1">
    <citation type="journal article" date="2016" name="Genome Announc.">
        <title>Genome sequence of Ustilaginoidea virens IPU010, a rice pathogenic fungus causing false smut.</title>
        <authorList>
            <person name="Kumagai T."/>
            <person name="Ishii T."/>
            <person name="Terai G."/>
            <person name="Umemura M."/>
            <person name="Machida M."/>
            <person name="Asai K."/>
        </authorList>
    </citation>
    <scope>NUCLEOTIDE SEQUENCE [LARGE SCALE GENOMIC DNA]</scope>
    <source>
        <strain evidence="2">IPU010</strain>
    </source>
</reference>
<name>A0A1B5V8M1_USTVR</name>
<sequence>MLDFGSLSSQAVRPAECYFLPCPLHSPGTNGLSERRGGETCCGNGSATGAVVTGLSIATLSSHTADTKELFSNLVWPEIGDFVASSSFVDIASAMSSLAFLIGENVTPGESPFLWLGNDRFTCRREGPPSQVPNWLAKEADALGMLYLGLAMSTVSGSHRLDSALSELLFWQSGMPVDAVRSVGVERIVETVLGFSRDRMEAFSLWEWVDSVQELVRPEVERRVLGDAHNVEE</sequence>
<accession>A0A1B5V8M1</accession>
<proteinExistence type="predicted"/>